<keyword evidence="1" id="KW-1133">Transmembrane helix</keyword>
<accession>A0A6A8G7P3</accession>
<organism evidence="2 3">
    <name type="scientific">Haloferax marinum</name>
    <dbReference type="NCBI Taxonomy" id="2666143"/>
    <lineage>
        <taxon>Archaea</taxon>
        <taxon>Methanobacteriati</taxon>
        <taxon>Methanobacteriota</taxon>
        <taxon>Stenosarchaea group</taxon>
        <taxon>Halobacteria</taxon>
        <taxon>Halobacteriales</taxon>
        <taxon>Haloferacaceae</taxon>
        <taxon>Haloferax</taxon>
    </lineage>
</organism>
<evidence type="ECO:0000313" key="2">
    <source>
        <dbReference type="EMBL" id="MRW96785.1"/>
    </source>
</evidence>
<keyword evidence="1" id="KW-0472">Membrane</keyword>
<dbReference type="AlphaFoldDB" id="A0A6A8G7P3"/>
<dbReference type="Proteomes" id="UP000443423">
    <property type="component" value="Unassembled WGS sequence"/>
</dbReference>
<protein>
    <submittedName>
        <fullName evidence="2">Uncharacterized protein</fullName>
    </submittedName>
</protein>
<dbReference type="RefSeq" id="WP_151111498.1">
    <property type="nucleotide sequence ID" value="NZ_WKJQ01000001.1"/>
</dbReference>
<name>A0A6A8G7P3_9EURY</name>
<keyword evidence="3" id="KW-1185">Reference proteome</keyword>
<feature type="transmembrane region" description="Helical" evidence="1">
    <location>
        <begin position="17"/>
        <end position="41"/>
    </location>
</feature>
<keyword evidence="1" id="KW-0812">Transmembrane</keyword>
<proteinExistence type="predicted"/>
<feature type="transmembrane region" description="Helical" evidence="1">
    <location>
        <begin position="120"/>
        <end position="138"/>
    </location>
</feature>
<evidence type="ECO:0000256" key="1">
    <source>
        <dbReference type="SAM" id="Phobius"/>
    </source>
</evidence>
<comment type="caution">
    <text evidence="2">The sequence shown here is derived from an EMBL/GenBank/DDBJ whole genome shotgun (WGS) entry which is preliminary data.</text>
</comment>
<gene>
    <name evidence="2" type="ORF">GJR99_09385</name>
</gene>
<feature type="transmembrane region" description="Helical" evidence="1">
    <location>
        <begin position="53"/>
        <end position="70"/>
    </location>
</feature>
<dbReference type="EMBL" id="WKJQ01000001">
    <property type="protein sequence ID" value="MRW96785.1"/>
    <property type="molecule type" value="Genomic_DNA"/>
</dbReference>
<feature type="transmembrane region" description="Helical" evidence="1">
    <location>
        <begin position="85"/>
        <end position="108"/>
    </location>
</feature>
<sequence length="153" mass="18360">MVSAEDIKLILKRRREAFYLLPLTFGYFYHEFNSCTIWYLSNLSFWPWTTCRAWFYLMVITGFTASVMYIDSEIREDLGDDFKEVELWVCVEIVPILISGLSLFYILLVYSFKIDWTTDFWLAALGFANVMYGLRWITDKIYAYKYDKHYSDL</sequence>
<evidence type="ECO:0000313" key="3">
    <source>
        <dbReference type="Proteomes" id="UP000443423"/>
    </source>
</evidence>
<reference evidence="2 3" key="1">
    <citation type="submission" date="2019-11" db="EMBL/GenBank/DDBJ databases">
        <title>Whole genome sequence of Haloferax sp. MBLA0078.</title>
        <authorList>
            <person name="Seo M.-J."/>
            <person name="Cho E.-S."/>
        </authorList>
    </citation>
    <scope>NUCLEOTIDE SEQUENCE [LARGE SCALE GENOMIC DNA]</scope>
    <source>
        <strain evidence="2 3">MBLA0078</strain>
    </source>
</reference>